<name>A0A9N8EEF6_9STRA</name>
<evidence type="ECO:0000313" key="3">
    <source>
        <dbReference type="EMBL" id="CAB9516964.1"/>
    </source>
</evidence>
<sequence>MLSSPSRPKLRRSVRDIMETGINIYDDDLDSVCSILDKREESGFLQERSGSNEILSRCLRVLYLFFSTMFLAGSTIVCVWFLTYWVKASVKDETCPVQEWPYPDCSRQLTHKQGNEIPPMYTPEHWNEVRRKYHESVPASRSSLGKEWQNLYKMSPERDGIVVTEHNNGFVAPVDFKYSPGRGRGVYANAVIKKGQKIWDNRYRGVFDSDCSAKVFLNKLTEEERCNAIFWGYSNNFQGKGFKYMMDLDGHAYFNHCSYNEKSRNSEHHYEDELERRDYGLPHFFSFSLLHSTDQATLQRRNTIGSHGLYATRDIPAGEEICFDYHDIHRNVIFDTYSFLFAHALDIHQWFTL</sequence>
<reference evidence="3" key="1">
    <citation type="submission" date="2020-06" db="EMBL/GenBank/DDBJ databases">
        <authorList>
            <consortium name="Plant Systems Biology data submission"/>
        </authorList>
    </citation>
    <scope>NUCLEOTIDE SEQUENCE</scope>
    <source>
        <strain evidence="3">D6</strain>
    </source>
</reference>
<dbReference type="PROSITE" id="PS50280">
    <property type="entry name" value="SET"/>
    <property type="match status" value="1"/>
</dbReference>
<accession>A0A9N8EEF6</accession>
<dbReference type="Proteomes" id="UP001153069">
    <property type="component" value="Unassembled WGS sequence"/>
</dbReference>
<keyword evidence="1" id="KW-1133">Transmembrane helix</keyword>
<keyword evidence="4" id="KW-1185">Reference proteome</keyword>
<feature type="transmembrane region" description="Helical" evidence="1">
    <location>
        <begin position="61"/>
        <end position="86"/>
    </location>
</feature>
<gene>
    <name evidence="3" type="ORF">SEMRO_818_G206990.1</name>
</gene>
<keyword evidence="1" id="KW-0472">Membrane</keyword>
<evidence type="ECO:0000313" key="4">
    <source>
        <dbReference type="Proteomes" id="UP001153069"/>
    </source>
</evidence>
<evidence type="ECO:0000259" key="2">
    <source>
        <dbReference type="PROSITE" id="PS50280"/>
    </source>
</evidence>
<dbReference type="Pfam" id="PF00856">
    <property type="entry name" value="SET"/>
    <property type="match status" value="1"/>
</dbReference>
<dbReference type="OrthoDB" id="46969at2759"/>
<organism evidence="3 4">
    <name type="scientific">Seminavis robusta</name>
    <dbReference type="NCBI Taxonomy" id="568900"/>
    <lineage>
        <taxon>Eukaryota</taxon>
        <taxon>Sar</taxon>
        <taxon>Stramenopiles</taxon>
        <taxon>Ochrophyta</taxon>
        <taxon>Bacillariophyta</taxon>
        <taxon>Bacillariophyceae</taxon>
        <taxon>Bacillariophycidae</taxon>
        <taxon>Naviculales</taxon>
        <taxon>Naviculaceae</taxon>
        <taxon>Seminavis</taxon>
    </lineage>
</organism>
<proteinExistence type="predicted"/>
<dbReference type="AlphaFoldDB" id="A0A9N8EEF6"/>
<protein>
    <recommendedName>
        <fullName evidence="2">SET domain-containing protein</fullName>
    </recommendedName>
</protein>
<feature type="domain" description="SET" evidence="2">
    <location>
        <begin position="172"/>
        <end position="326"/>
    </location>
</feature>
<evidence type="ECO:0000256" key="1">
    <source>
        <dbReference type="SAM" id="Phobius"/>
    </source>
</evidence>
<comment type="caution">
    <text evidence="3">The sequence shown here is derived from an EMBL/GenBank/DDBJ whole genome shotgun (WGS) entry which is preliminary data.</text>
</comment>
<keyword evidence="1" id="KW-0812">Transmembrane</keyword>
<dbReference type="SUPFAM" id="SSF82199">
    <property type="entry name" value="SET domain"/>
    <property type="match status" value="1"/>
</dbReference>
<dbReference type="EMBL" id="CAICTM010000817">
    <property type="protein sequence ID" value="CAB9516964.1"/>
    <property type="molecule type" value="Genomic_DNA"/>
</dbReference>
<dbReference type="InterPro" id="IPR001214">
    <property type="entry name" value="SET_dom"/>
</dbReference>
<dbReference type="InterPro" id="IPR046341">
    <property type="entry name" value="SET_dom_sf"/>
</dbReference>
<dbReference type="Gene3D" id="2.170.270.10">
    <property type="entry name" value="SET domain"/>
    <property type="match status" value="1"/>
</dbReference>